<dbReference type="InterPro" id="IPR003607">
    <property type="entry name" value="HD/PDEase_dom"/>
</dbReference>
<dbReference type="Pfam" id="PF13671">
    <property type="entry name" value="AAA_33"/>
    <property type="match status" value="1"/>
</dbReference>
<dbReference type="Pfam" id="PF01966">
    <property type="entry name" value="HD"/>
    <property type="match status" value="1"/>
</dbReference>
<dbReference type="SUPFAM" id="SSF52540">
    <property type="entry name" value="P-loop containing nucleoside triphosphate hydrolases"/>
    <property type="match status" value="1"/>
</dbReference>
<dbReference type="InterPro" id="IPR006674">
    <property type="entry name" value="HD_domain"/>
</dbReference>
<dbReference type="PANTHER" id="PTHR47545:SF1">
    <property type="entry name" value="MULTIFUNCTIONAL CCA PROTEIN"/>
    <property type="match status" value="1"/>
</dbReference>
<proteinExistence type="predicted"/>
<dbReference type="InterPro" id="IPR027417">
    <property type="entry name" value="P-loop_NTPase"/>
</dbReference>
<evidence type="ECO:0000313" key="3">
    <source>
        <dbReference type="EMBL" id="GLS18930.1"/>
    </source>
</evidence>
<dbReference type="RefSeq" id="WP_284311793.1">
    <property type="nucleotide sequence ID" value="NZ_BSPC01000015.1"/>
</dbReference>
<keyword evidence="4" id="KW-1185">Reference proteome</keyword>
<sequence>MSWMTALLRDELDWQEIAGTMPFASSMAACPQDAVYHAEGDVWTHTRIVVEALHRDAAFQSLPEERRHRLTLAAFLHDIAKPLTTVREWDEAEGRERIRQPGHARRGARMAWLALWQEGMSLEMRQSVYWLIAWHQRVVHMWTEADMLRQAITFSLVGNWRDLTILARADNQGRISPNVTETDEALALLALWLDEQRLLDGSWVFADAASMREFLEKPERSPHYAAQQPQGSRVVVLSGLPGAGKDTYAHTRFPELPVVSLDALRAKLKVDPQGKQGAVIQAVFDLAREHLRARRPFVWNATNVTRTMREKIIGLSRAYDAHVVIHVVEQPFRTILRQNKERQAAVPEVVIHTLAAKWEPPSVLEAHEVVWA</sequence>
<dbReference type="InterPro" id="IPR050124">
    <property type="entry name" value="tRNA_CCA-adding_enzyme"/>
</dbReference>
<dbReference type="SUPFAM" id="SSF109604">
    <property type="entry name" value="HD-domain/PDEase-like"/>
    <property type="match status" value="1"/>
</dbReference>
<dbReference type="PANTHER" id="PTHR47545">
    <property type="entry name" value="MULTIFUNCTIONAL CCA PROTEIN"/>
    <property type="match status" value="1"/>
</dbReference>
<comment type="caution">
    <text evidence="3">The sequence shown here is derived from an EMBL/GenBank/DDBJ whole genome shotgun (WGS) entry which is preliminary data.</text>
</comment>
<organism evidence="3 4">
    <name type="scientific">Labrys miyagiensis</name>
    <dbReference type="NCBI Taxonomy" id="346912"/>
    <lineage>
        <taxon>Bacteria</taxon>
        <taxon>Pseudomonadati</taxon>
        <taxon>Pseudomonadota</taxon>
        <taxon>Alphaproteobacteria</taxon>
        <taxon>Hyphomicrobiales</taxon>
        <taxon>Xanthobacteraceae</taxon>
        <taxon>Labrys</taxon>
    </lineage>
</organism>
<evidence type="ECO:0000256" key="1">
    <source>
        <dbReference type="ARBA" id="ARBA00022741"/>
    </source>
</evidence>
<name>A0ABQ6CG86_9HYPH</name>
<keyword evidence="1" id="KW-0547">Nucleotide-binding</keyword>
<gene>
    <name evidence="3" type="ORF">GCM10007874_19470</name>
</gene>
<reference evidence="4" key="1">
    <citation type="journal article" date="2019" name="Int. J. Syst. Evol. Microbiol.">
        <title>The Global Catalogue of Microorganisms (GCM) 10K type strain sequencing project: providing services to taxonomists for standard genome sequencing and annotation.</title>
        <authorList>
            <consortium name="The Broad Institute Genomics Platform"/>
            <consortium name="The Broad Institute Genome Sequencing Center for Infectious Disease"/>
            <person name="Wu L."/>
            <person name="Ma J."/>
        </authorList>
    </citation>
    <scope>NUCLEOTIDE SEQUENCE [LARGE SCALE GENOMIC DNA]</scope>
    <source>
        <strain evidence="4">NBRC 101365</strain>
    </source>
</reference>
<dbReference type="CDD" id="cd00077">
    <property type="entry name" value="HDc"/>
    <property type="match status" value="1"/>
</dbReference>
<dbReference type="Proteomes" id="UP001156882">
    <property type="component" value="Unassembled WGS sequence"/>
</dbReference>
<protein>
    <recommendedName>
        <fullName evidence="2">HD domain-containing protein</fullName>
    </recommendedName>
</protein>
<dbReference type="EMBL" id="BSPC01000015">
    <property type="protein sequence ID" value="GLS18930.1"/>
    <property type="molecule type" value="Genomic_DNA"/>
</dbReference>
<feature type="domain" description="HD" evidence="2">
    <location>
        <begin position="45"/>
        <end position="138"/>
    </location>
</feature>
<evidence type="ECO:0000313" key="4">
    <source>
        <dbReference type="Proteomes" id="UP001156882"/>
    </source>
</evidence>
<accession>A0ABQ6CG86</accession>
<dbReference type="Gene3D" id="1.10.3090.10">
    <property type="entry name" value="cca-adding enzyme, domain 2"/>
    <property type="match status" value="1"/>
</dbReference>
<evidence type="ECO:0000259" key="2">
    <source>
        <dbReference type="Pfam" id="PF01966"/>
    </source>
</evidence>
<dbReference type="Gene3D" id="3.40.50.300">
    <property type="entry name" value="P-loop containing nucleotide triphosphate hydrolases"/>
    <property type="match status" value="1"/>
</dbReference>